<dbReference type="PROSITE" id="PS51257">
    <property type="entry name" value="PROKAR_LIPOPROTEIN"/>
    <property type="match status" value="1"/>
</dbReference>
<accession>A0A242NWN7</accession>
<proteinExistence type="predicted"/>
<reference evidence="1 2" key="1">
    <citation type="submission" date="2017-03" db="EMBL/GenBank/DDBJ databases">
        <title>Comparative genomics of honeybee gut symbionts reveal geographically distinct and subgroup specific antibiotic resistance.</title>
        <authorList>
            <person name="Ludvigsen J."/>
            <person name="Porcellato D."/>
            <person name="Labee-Lund T.M."/>
            <person name="Amdam G.V."/>
            <person name="Rudi K."/>
        </authorList>
    </citation>
    <scope>NUCLEOTIDE SEQUENCE [LARGE SCALE GENOMIC DNA]</scope>
    <source>
        <strain evidence="1 2">A-4-12</strain>
    </source>
</reference>
<dbReference type="OrthoDB" id="5405892at2"/>
<dbReference type="EMBL" id="NASK01000080">
    <property type="protein sequence ID" value="OTQ51222.1"/>
    <property type="molecule type" value="Genomic_DNA"/>
</dbReference>
<comment type="caution">
    <text evidence="1">The sequence shown here is derived from an EMBL/GenBank/DDBJ whole genome shotgun (WGS) entry which is preliminary data.</text>
</comment>
<evidence type="ECO:0000313" key="1">
    <source>
        <dbReference type="EMBL" id="OTQ51222.1"/>
    </source>
</evidence>
<name>A0A242NWN7_9GAMM</name>
<protein>
    <recommendedName>
        <fullName evidence="3">Lipoprotein SmpA/OmlA domain-containing protein</fullName>
    </recommendedName>
</protein>
<dbReference type="AlphaFoldDB" id="A0A242NWN7"/>
<gene>
    <name evidence="1" type="ORF">B6D06_03185</name>
</gene>
<organism evidence="1 2">
    <name type="scientific">Gilliamella apis</name>
    <dbReference type="NCBI Taxonomy" id="1970738"/>
    <lineage>
        <taxon>Bacteria</taxon>
        <taxon>Pseudomonadati</taxon>
        <taxon>Pseudomonadota</taxon>
        <taxon>Gammaproteobacteria</taxon>
        <taxon>Orbales</taxon>
        <taxon>Orbaceae</taxon>
        <taxon>Gilliamella</taxon>
    </lineage>
</organism>
<evidence type="ECO:0008006" key="3">
    <source>
        <dbReference type="Google" id="ProtNLM"/>
    </source>
</evidence>
<dbReference type="Proteomes" id="UP000194968">
    <property type="component" value="Unassembled WGS sequence"/>
</dbReference>
<evidence type="ECO:0000313" key="2">
    <source>
        <dbReference type="Proteomes" id="UP000194968"/>
    </source>
</evidence>
<dbReference type="RefSeq" id="WP_086320180.1">
    <property type="nucleotide sequence ID" value="NZ_NASK01000080.1"/>
</dbReference>
<sequence length="137" mass="15739">MNKLLINIILAGFLLSGCGFRIESGQTSLENETYQTLKTKIKEGKTTQNQIKQMFGEPNAFYFNGDNEVWEYSFYVDKTNMTMAVIPIINLIYNQNNGDSKIKQLFIFFNKNSSKTVHRYTFSDSNTQIKHKTGIGQ</sequence>